<keyword evidence="1" id="KW-0472">Membrane</keyword>
<evidence type="ECO:0000256" key="1">
    <source>
        <dbReference type="SAM" id="Phobius"/>
    </source>
</evidence>
<name>A0ABU5QCS6_9BACT</name>
<organism evidence="2 3">
    <name type="scientific">Arcicella rigui</name>
    <dbReference type="NCBI Taxonomy" id="797020"/>
    <lineage>
        <taxon>Bacteria</taxon>
        <taxon>Pseudomonadati</taxon>
        <taxon>Bacteroidota</taxon>
        <taxon>Cytophagia</taxon>
        <taxon>Cytophagales</taxon>
        <taxon>Flectobacillaceae</taxon>
        <taxon>Arcicella</taxon>
    </lineage>
</organism>
<proteinExistence type="predicted"/>
<protein>
    <submittedName>
        <fullName evidence="2">Phage abortive infection protein</fullName>
    </submittedName>
</protein>
<keyword evidence="1" id="KW-1133">Transmembrane helix</keyword>
<accession>A0ABU5QCS6</accession>
<dbReference type="Proteomes" id="UP001302949">
    <property type="component" value="Unassembled WGS sequence"/>
</dbReference>
<dbReference type="InterPro" id="IPR031709">
    <property type="entry name" value="PutAbiC"/>
</dbReference>
<keyword evidence="3" id="KW-1185">Reference proteome</keyword>
<feature type="transmembrane region" description="Helical" evidence="1">
    <location>
        <begin position="65"/>
        <end position="88"/>
    </location>
</feature>
<comment type="caution">
    <text evidence="2">The sequence shown here is derived from an EMBL/GenBank/DDBJ whole genome shotgun (WGS) entry which is preliminary data.</text>
</comment>
<sequence>MNQTKKIKKNKENFNIQMPLILSMIVICALIVLTIMFLPLINSIFSKKSFLNSFTSLLPITNNLGGTIGGLLGPIVALLAALLTYWAFMEQVKANKKQAKQFKKQFRDQQNSKFESRFFELLKIHIENRDRFNNLFPKNDGFAEILKELKFLHNIFEITYEQENINFLNNEKFIKYRHSSSMNELDSYIKEIINLIKIILLDPESRNLIINNDNKSFISALEKLIYEERDFGFPENSLISKKSKCLYLKYNDLKDKEKIEQVSLIIDSNPHALKGYLIILSPYLSTLRLLFSFINEDKFLRGKNKRPYFDIIRSTFTIDELCFLYFYFVSGFDPLFSKVDILDASLFYELDKRKVDSIIDYCRVENYFEHIYQDFIYENNNKIGIKDFFRDITKFKT</sequence>
<keyword evidence="1" id="KW-0812">Transmembrane</keyword>
<dbReference type="Pfam" id="PF16872">
    <property type="entry name" value="putAbiC"/>
    <property type="match status" value="1"/>
</dbReference>
<evidence type="ECO:0000313" key="3">
    <source>
        <dbReference type="Proteomes" id="UP001302949"/>
    </source>
</evidence>
<gene>
    <name evidence="2" type="ORF">VB248_15915</name>
</gene>
<dbReference type="EMBL" id="JAYFUM010000019">
    <property type="protein sequence ID" value="MEA5140636.1"/>
    <property type="molecule type" value="Genomic_DNA"/>
</dbReference>
<feature type="transmembrane region" description="Helical" evidence="1">
    <location>
        <begin position="20"/>
        <end position="45"/>
    </location>
</feature>
<evidence type="ECO:0000313" key="2">
    <source>
        <dbReference type="EMBL" id="MEA5140636.1"/>
    </source>
</evidence>
<dbReference type="RefSeq" id="WP_323297789.1">
    <property type="nucleotide sequence ID" value="NZ_JAYFUM010000019.1"/>
</dbReference>
<reference evidence="2 3" key="1">
    <citation type="submission" date="2023-12" db="EMBL/GenBank/DDBJ databases">
        <title>Novel species of the genus Arcicella isolated from rivers.</title>
        <authorList>
            <person name="Lu H."/>
        </authorList>
    </citation>
    <scope>NUCLEOTIDE SEQUENCE [LARGE SCALE GENOMIC DNA]</scope>
    <source>
        <strain evidence="2 3">KCTC 23307</strain>
    </source>
</reference>